<dbReference type="PIRSF" id="PIRSF000148">
    <property type="entry name" value="ASA_dh"/>
    <property type="match status" value="1"/>
</dbReference>
<dbReference type="Pfam" id="PF02774">
    <property type="entry name" value="Semialdhyde_dhC"/>
    <property type="match status" value="1"/>
</dbReference>
<dbReference type="RefSeq" id="WP_179490731.1">
    <property type="nucleotide sequence ID" value="NZ_JACCCW010000002.1"/>
</dbReference>
<dbReference type="EC" id="1.2.1.11" evidence="3"/>
<comment type="similarity">
    <text evidence="1">Belongs to the aspartate-semialdehyde dehydrogenase family.</text>
</comment>
<dbReference type="Pfam" id="PF01118">
    <property type="entry name" value="Semialdhyde_dh"/>
    <property type="match status" value="1"/>
</dbReference>
<dbReference type="CDD" id="cd17894">
    <property type="entry name" value="ASADH_USG1_N"/>
    <property type="match status" value="1"/>
</dbReference>
<dbReference type="SUPFAM" id="SSF55347">
    <property type="entry name" value="Glyceraldehyde-3-phosphate dehydrogenase-like, C-terminal domain"/>
    <property type="match status" value="1"/>
</dbReference>
<sequence length="350" mass="37341">MAHGVYRIGIVGASSLAGKELTDVLSESQLGASDFVLLDDEALIGKITAAGDEIAVIQQLDASSFERMDFAFFTNSADMAAANWQSARKAGASIVDLTYALEGQKDVLVLSPWVEEALAGKGTPGRTMPDLGTPAVVTAHPAAVILALLAARLKSVGLIHLAATVMEPASEYGRPAMDELHQQTVNLLSFQTLPKEQYDAQVSFNLLPALGEAAKIKLAATQQRIVEQYEVMAAGRLPELTVQVVHAPVFHGYVASVLIELEYPAMVTQVEAALAGAHVDVVTIKSDPPSNLSAAGQENILVQVTKATADEGAARRFWVWLAADNLKLHMLNAVACAQELRRLRPQSKVQ</sequence>
<evidence type="ECO:0000259" key="2">
    <source>
        <dbReference type="SMART" id="SM00859"/>
    </source>
</evidence>
<dbReference type="Proteomes" id="UP000589520">
    <property type="component" value="Unassembled WGS sequence"/>
</dbReference>
<dbReference type="GO" id="GO:0008652">
    <property type="term" value="P:amino acid biosynthetic process"/>
    <property type="evidence" value="ECO:0007669"/>
    <property type="project" value="InterPro"/>
</dbReference>
<keyword evidence="3" id="KW-0560">Oxidoreductase</keyword>
<dbReference type="EMBL" id="JACCCW010000002">
    <property type="protein sequence ID" value="NYF79812.1"/>
    <property type="molecule type" value="Genomic_DNA"/>
</dbReference>
<dbReference type="AlphaFoldDB" id="A0A7Y9TL54"/>
<evidence type="ECO:0000313" key="3">
    <source>
        <dbReference type="EMBL" id="NYF79812.1"/>
    </source>
</evidence>
<accession>A0A7Y9TL54</accession>
<proteinExistence type="inferred from homology"/>
<organism evidence="3 4">
    <name type="scientific">Granulicella arctica</name>
    <dbReference type="NCBI Taxonomy" id="940613"/>
    <lineage>
        <taxon>Bacteria</taxon>
        <taxon>Pseudomonadati</taxon>
        <taxon>Acidobacteriota</taxon>
        <taxon>Terriglobia</taxon>
        <taxon>Terriglobales</taxon>
        <taxon>Acidobacteriaceae</taxon>
        <taxon>Granulicella</taxon>
    </lineage>
</organism>
<dbReference type="CDD" id="cd18129">
    <property type="entry name" value="ASADH_C_USG1_like"/>
    <property type="match status" value="1"/>
</dbReference>
<protein>
    <submittedName>
        <fullName evidence="3">Aspartate-semialdehyde dehydrogenase</fullName>
        <ecNumber evidence="3">1.2.1.11</ecNumber>
    </submittedName>
</protein>
<dbReference type="InterPro" id="IPR036291">
    <property type="entry name" value="NAD(P)-bd_dom_sf"/>
</dbReference>
<dbReference type="GO" id="GO:0046983">
    <property type="term" value="F:protein dimerization activity"/>
    <property type="evidence" value="ECO:0007669"/>
    <property type="project" value="InterPro"/>
</dbReference>
<keyword evidence="4" id="KW-1185">Reference proteome</keyword>
<gene>
    <name evidence="3" type="ORF">HDF17_002132</name>
</gene>
<feature type="domain" description="Semialdehyde dehydrogenase NAD-binding" evidence="2">
    <location>
        <begin position="7"/>
        <end position="121"/>
    </location>
</feature>
<evidence type="ECO:0000256" key="1">
    <source>
        <dbReference type="ARBA" id="ARBA00010584"/>
    </source>
</evidence>
<dbReference type="PANTHER" id="PTHR46278">
    <property type="entry name" value="DEHYDROGENASE, PUTATIVE-RELATED"/>
    <property type="match status" value="1"/>
</dbReference>
<dbReference type="GO" id="GO:0004073">
    <property type="term" value="F:aspartate-semialdehyde dehydrogenase activity"/>
    <property type="evidence" value="ECO:0007669"/>
    <property type="project" value="UniProtKB-EC"/>
</dbReference>
<dbReference type="InterPro" id="IPR000534">
    <property type="entry name" value="Semialdehyde_DH_NAD-bd"/>
</dbReference>
<dbReference type="PANTHER" id="PTHR46278:SF2">
    <property type="entry name" value="ASPARTATE-SEMIALDEHYDE DEHYDROGENASE"/>
    <property type="match status" value="1"/>
</dbReference>
<name>A0A7Y9TL54_9BACT</name>
<comment type="caution">
    <text evidence="3">The sequence shown here is derived from an EMBL/GenBank/DDBJ whole genome shotgun (WGS) entry which is preliminary data.</text>
</comment>
<dbReference type="GO" id="GO:0051287">
    <property type="term" value="F:NAD binding"/>
    <property type="evidence" value="ECO:0007669"/>
    <property type="project" value="InterPro"/>
</dbReference>
<dbReference type="Gene3D" id="3.30.360.10">
    <property type="entry name" value="Dihydrodipicolinate Reductase, domain 2"/>
    <property type="match status" value="1"/>
</dbReference>
<reference evidence="3 4" key="1">
    <citation type="submission" date="2020-07" db="EMBL/GenBank/DDBJ databases">
        <title>Genomic Encyclopedia of Type Strains, Phase IV (KMG-V): Genome sequencing to study the core and pangenomes of soil and plant-associated prokaryotes.</title>
        <authorList>
            <person name="Whitman W."/>
        </authorList>
    </citation>
    <scope>NUCLEOTIDE SEQUENCE [LARGE SCALE GENOMIC DNA]</scope>
    <source>
        <strain evidence="3 4">X4EP2</strain>
    </source>
</reference>
<evidence type="ECO:0000313" key="4">
    <source>
        <dbReference type="Proteomes" id="UP000589520"/>
    </source>
</evidence>
<dbReference type="Gene3D" id="3.40.50.720">
    <property type="entry name" value="NAD(P)-binding Rossmann-like Domain"/>
    <property type="match status" value="1"/>
</dbReference>
<dbReference type="SUPFAM" id="SSF51735">
    <property type="entry name" value="NAD(P)-binding Rossmann-fold domains"/>
    <property type="match status" value="1"/>
</dbReference>
<dbReference type="InterPro" id="IPR012280">
    <property type="entry name" value="Semialdhyde_DH_dimer_dom"/>
</dbReference>
<dbReference type="SMART" id="SM00859">
    <property type="entry name" value="Semialdhyde_dh"/>
    <property type="match status" value="1"/>
</dbReference>